<feature type="transmembrane region" description="Helical" evidence="1">
    <location>
        <begin position="68"/>
        <end position="86"/>
    </location>
</feature>
<organism evidence="4 5">
    <name type="scientific">Pantoea stewartii subsp. stewartii DC283</name>
    <dbReference type="NCBI Taxonomy" id="660596"/>
    <lineage>
        <taxon>Bacteria</taxon>
        <taxon>Pseudomonadati</taxon>
        <taxon>Pseudomonadota</taxon>
        <taxon>Gammaproteobacteria</taxon>
        <taxon>Enterobacterales</taxon>
        <taxon>Erwiniaceae</taxon>
        <taxon>Pantoea</taxon>
    </lineage>
</organism>
<evidence type="ECO:0000313" key="4">
    <source>
        <dbReference type="EMBL" id="EHT99870.1"/>
    </source>
</evidence>
<evidence type="ECO:0000313" key="6">
    <source>
        <dbReference type="Proteomes" id="UP000192380"/>
    </source>
</evidence>
<dbReference type="RefSeq" id="WP_006120068.1">
    <property type="nucleotide sequence ID" value="NZ_AHIE01000020.1"/>
</dbReference>
<name>H3RF28_PANSE</name>
<evidence type="ECO:0000259" key="2">
    <source>
        <dbReference type="Pfam" id="PF07331"/>
    </source>
</evidence>
<dbReference type="Proteomes" id="UP000005050">
    <property type="component" value="Unassembled WGS sequence"/>
</dbReference>
<evidence type="ECO:0000313" key="5">
    <source>
        <dbReference type="Proteomes" id="UP000005050"/>
    </source>
</evidence>
<dbReference type="KEGG" id="pstw:DSJ_17275"/>
<sequence length="143" mass="15953">MSDRIFATLWLVLCLAGLVVAWQIQSEYSYEPVGPRPFPLVLLTLMALCAVMLLLRKPDAIQWPVPQTMKRLVALAVMLFVYGWLFERLGFPLSTALLTFGIGMLFGARWWAAVLSGAVMGWALFYAFDHLLDVTLPAGSLMS</sequence>
<evidence type="ECO:0000313" key="3">
    <source>
        <dbReference type="EMBL" id="ARF50910.1"/>
    </source>
</evidence>
<gene>
    <name evidence="4" type="ORF">CKS_2032</name>
    <name evidence="3" type="ORF">DSJ_17275</name>
</gene>
<dbReference type="PATRIC" id="fig|660596.6.peg.2753"/>
<dbReference type="STRING" id="660596.DSJ_17275"/>
<proteinExistence type="predicted"/>
<feature type="transmembrane region" description="Helical" evidence="1">
    <location>
        <begin position="37"/>
        <end position="56"/>
    </location>
</feature>
<evidence type="ECO:0000256" key="1">
    <source>
        <dbReference type="SAM" id="Phobius"/>
    </source>
</evidence>
<reference evidence="3 6" key="3">
    <citation type="submission" date="2016-10" db="EMBL/GenBank/DDBJ databases">
        <title>Complete Genome Assembly of Pantoea stewartii subsp. stewartii DC283, a Corn Pathogen.</title>
        <authorList>
            <person name="Duong D.A."/>
            <person name="Stevens A.M."/>
            <person name="Jensen R.V."/>
        </authorList>
    </citation>
    <scope>NUCLEOTIDE SEQUENCE [LARGE SCALE GENOMIC DNA]</scope>
    <source>
        <strain evidence="3 6">DC283</strain>
    </source>
</reference>
<reference evidence="4 5" key="1">
    <citation type="journal article" date="2012" name="Mol. Microbiol.">
        <title>The genetic and structural basis of two distinct terminal side branch residues in stewartan and amylovoran exopolysaccharides and their potential role in host adaptation.</title>
        <authorList>
            <person name="Wang X."/>
            <person name="Yang F."/>
            <person name="von Bodman S.B."/>
        </authorList>
    </citation>
    <scope>NUCLEOTIDE SEQUENCE [LARGE SCALE GENOMIC DNA]</scope>
    <source>
        <strain evidence="4 5">DC283</strain>
    </source>
</reference>
<dbReference type="AlphaFoldDB" id="H3RF28"/>
<reference evidence="4" key="2">
    <citation type="submission" date="2012-01" db="EMBL/GenBank/DDBJ databases">
        <authorList>
            <person name="Biehl B.S."/>
            <person name="Ding Y."/>
            <person name="Dugan-Rocha S.P."/>
            <person name="Gibbs R.A."/>
            <person name="Glasner J.D."/>
            <person name="Kovar C."/>
            <person name="Muzny D.M."/>
            <person name="Neeno-Eckwall E.C."/>
            <person name="Perna N.T."/>
            <person name="Qin X."/>
            <person name="von Bodman S.B."/>
            <person name="Weinstock G.M."/>
        </authorList>
    </citation>
    <scope>NUCLEOTIDE SEQUENCE</scope>
    <source>
        <strain evidence="4">DC283</strain>
    </source>
</reference>
<dbReference type="eggNOG" id="ENOG5032SKA">
    <property type="taxonomic scope" value="Bacteria"/>
</dbReference>
<dbReference type="EMBL" id="AHIE01000020">
    <property type="protein sequence ID" value="EHT99870.1"/>
    <property type="molecule type" value="Genomic_DNA"/>
</dbReference>
<keyword evidence="6" id="KW-1185">Reference proteome</keyword>
<feature type="domain" description="DUF1468" evidence="2">
    <location>
        <begin position="5"/>
        <end position="137"/>
    </location>
</feature>
<keyword evidence="1" id="KW-0472">Membrane</keyword>
<feature type="transmembrane region" description="Helical" evidence="1">
    <location>
        <begin position="106"/>
        <end position="128"/>
    </location>
</feature>
<keyword evidence="1" id="KW-0812">Transmembrane</keyword>
<dbReference type="InterPro" id="IPR009936">
    <property type="entry name" value="DUF1468"/>
</dbReference>
<dbReference type="Proteomes" id="UP000192380">
    <property type="component" value="Chromosome"/>
</dbReference>
<dbReference type="OrthoDB" id="7025534at2"/>
<keyword evidence="1" id="KW-1133">Transmembrane helix</keyword>
<protein>
    <submittedName>
        <fullName evidence="4">Putative tricarboxylate transport protein</fullName>
    </submittedName>
</protein>
<accession>H3RF28</accession>
<dbReference type="Pfam" id="PF07331">
    <property type="entry name" value="TctB"/>
    <property type="match status" value="1"/>
</dbReference>
<dbReference type="EMBL" id="CP017581">
    <property type="protein sequence ID" value="ARF50910.1"/>
    <property type="molecule type" value="Genomic_DNA"/>
</dbReference>